<dbReference type="PIRSF" id="PIRSF005572">
    <property type="entry name" value="NifS"/>
    <property type="match status" value="1"/>
</dbReference>
<dbReference type="Proteomes" id="UP001310386">
    <property type="component" value="Unassembled WGS sequence"/>
</dbReference>
<dbReference type="Pfam" id="PF00266">
    <property type="entry name" value="Aminotran_5"/>
    <property type="match status" value="1"/>
</dbReference>
<dbReference type="Gene3D" id="3.90.1150.10">
    <property type="entry name" value="Aspartate Aminotransferase, domain 1"/>
    <property type="match status" value="1"/>
</dbReference>
<keyword evidence="8" id="KW-0411">Iron-sulfur</keyword>
<organism evidence="12 13">
    <name type="scientific">Ferviditalea candida</name>
    <dbReference type="NCBI Taxonomy" id="3108399"/>
    <lineage>
        <taxon>Bacteria</taxon>
        <taxon>Bacillati</taxon>
        <taxon>Bacillota</taxon>
        <taxon>Bacilli</taxon>
        <taxon>Bacillales</taxon>
        <taxon>Paenibacillaceae</taxon>
        <taxon>Ferviditalea</taxon>
    </lineage>
</organism>
<keyword evidence="4" id="KW-0808">Transferase</keyword>
<dbReference type="InterPro" id="IPR016454">
    <property type="entry name" value="Cysteine_dSase"/>
</dbReference>
<evidence type="ECO:0000313" key="12">
    <source>
        <dbReference type="EMBL" id="MEB3101999.1"/>
    </source>
</evidence>
<dbReference type="PROSITE" id="PS00595">
    <property type="entry name" value="AA_TRANSFER_CLASS_5"/>
    <property type="match status" value="1"/>
</dbReference>
<name>A0ABU5ZHP5_9BACL</name>
<dbReference type="InterPro" id="IPR020578">
    <property type="entry name" value="Aminotrans_V_PyrdxlP_BS"/>
</dbReference>
<evidence type="ECO:0000259" key="11">
    <source>
        <dbReference type="Pfam" id="PF00266"/>
    </source>
</evidence>
<comment type="cofactor">
    <cofactor evidence="1 10">
        <name>pyridoxal 5'-phosphate</name>
        <dbReference type="ChEBI" id="CHEBI:597326"/>
    </cofactor>
</comment>
<accession>A0ABU5ZHP5</accession>
<dbReference type="PANTHER" id="PTHR11601:SF34">
    <property type="entry name" value="CYSTEINE DESULFURASE"/>
    <property type="match status" value="1"/>
</dbReference>
<comment type="catalytic activity">
    <reaction evidence="9">
        <text>(sulfur carrier)-H + L-cysteine = (sulfur carrier)-SH + L-alanine</text>
        <dbReference type="Rhea" id="RHEA:43892"/>
        <dbReference type="Rhea" id="RHEA-COMP:14737"/>
        <dbReference type="Rhea" id="RHEA-COMP:14739"/>
        <dbReference type="ChEBI" id="CHEBI:29917"/>
        <dbReference type="ChEBI" id="CHEBI:35235"/>
        <dbReference type="ChEBI" id="CHEBI:57972"/>
        <dbReference type="ChEBI" id="CHEBI:64428"/>
        <dbReference type="EC" id="2.8.1.7"/>
    </reaction>
</comment>
<dbReference type="InterPro" id="IPR015424">
    <property type="entry name" value="PyrdxlP-dep_Trfase"/>
</dbReference>
<dbReference type="InterPro" id="IPR015421">
    <property type="entry name" value="PyrdxlP-dep_Trfase_major"/>
</dbReference>
<proteinExistence type="inferred from homology"/>
<dbReference type="Gene3D" id="1.10.260.50">
    <property type="match status" value="1"/>
</dbReference>
<evidence type="ECO:0000256" key="3">
    <source>
        <dbReference type="ARBA" id="ARBA00012239"/>
    </source>
</evidence>
<comment type="similarity">
    <text evidence="2">Belongs to the class-V pyridoxal-phosphate-dependent aminotransferase family. NifS/IscS subfamily.</text>
</comment>
<dbReference type="EMBL" id="JAYJLD010000012">
    <property type="protein sequence ID" value="MEB3101999.1"/>
    <property type="molecule type" value="Genomic_DNA"/>
</dbReference>
<keyword evidence="13" id="KW-1185">Reference proteome</keyword>
<dbReference type="RefSeq" id="WP_371754117.1">
    <property type="nucleotide sequence ID" value="NZ_JAYJLD010000012.1"/>
</dbReference>
<keyword evidence="5" id="KW-0479">Metal-binding</keyword>
<dbReference type="EC" id="2.8.1.7" evidence="3"/>
<keyword evidence="7" id="KW-0408">Iron</keyword>
<comment type="caution">
    <text evidence="12">The sequence shown here is derived from an EMBL/GenBank/DDBJ whole genome shotgun (WGS) entry which is preliminary data.</text>
</comment>
<evidence type="ECO:0000256" key="1">
    <source>
        <dbReference type="ARBA" id="ARBA00001933"/>
    </source>
</evidence>
<dbReference type="NCBIfam" id="NF002806">
    <property type="entry name" value="PRK02948.1"/>
    <property type="match status" value="1"/>
</dbReference>
<evidence type="ECO:0000256" key="6">
    <source>
        <dbReference type="ARBA" id="ARBA00022898"/>
    </source>
</evidence>
<evidence type="ECO:0000256" key="2">
    <source>
        <dbReference type="ARBA" id="ARBA00006490"/>
    </source>
</evidence>
<evidence type="ECO:0000256" key="8">
    <source>
        <dbReference type="ARBA" id="ARBA00023014"/>
    </source>
</evidence>
<evidence type="ECO:0000256" key="5">
    <source>
        <dbReference type="ARBA" id="ARBA00022723"/>
    </source>
</evidence>
<sequence>MTPSIYLDHAATTPLQPAVFEAMLPYLNGHFGNPSSIHAYGRAARKALNDARDLIANELGCQPGQLVFTSGGTESDNLALFGVSNAYGKDKKHLITTQVEHHAVLNACRRLEELGYEVTYLPVDGSGVVSLTELEAAVRPETFLISVMYGNNEVGTIQPISEIGRFARKQGILFHVDAVQALGSEEIDLSDLPVDLMTFSAHKINGPKGVGALYVSPHVRLSPVLFGGNQERKRRAGTENVAGIVGFSKAVQFAKENLSEKRQQMERLRQRFLLTLQSCLNPESGFIVNGNSDRRLPHILNVSFPGTDTETLLMNFDLEGIAASSGSACTSGSFELSHVLEAMNLSPEIAHSAVRFSFGWGNTEEEIHRAAEIAATIVNRLRK</sequence>
<evidence type="ECO:0000313" key="13">
    <source>
        <dbReference type="Proteomes" id="UP001310386"/>
    </source>
</evidence>
<feature type="domain" description="Aminotransferase class V" evidence="11">
    <location>
        <begin position="5"/>
        <end position="369"/>
    </location>
</feature>
<dbReference type="InterPro" id="IPR000192">
    <property type="entry name" value="Aminotrans_V_dom"/>
</dbReference>
<dbReference type="SUPFAM" id="SSF53383">
    <property type="entry name" value="PLP-dependent transferases"/>
    <property type="match status" value="1"/>
</dbReference>
<dbReference type="Gene3D" id="3.40.640.10">
    <property type="entry name" value="Type I PLP-dependent aspartate aminotransferase-like (Major domain)"/>
    <property type="match status" value="1"/>
</dbReference>
<evidence type="ECO:0000256" key="9">
    <source>
        <dbReference type="ARBA" id="ARBA00050776"/>
    </source>
</evidence>
<reference evidence="12" key="1">
    <citation type="submission" date="2023-12" db="EMBL/GenBank/DDBJ databases">
        <title>Fervidustalea candida gen. nov., sp. nov., a novel member of the family Paenibacillaceae isolated from a geothermal area.</title>
        <authorList>
            <person name="Li W.-J."/>
            <person name="Jiao J.-Y."/>
            <person name="Chen Y."/>
        </authorList>
    </citation>
    <scope>NUCLEOTIDE SEQUENCE</scope>
    <source>
        <strain evidence="12">SYSU GA230002</strain>
    </source>
</reference>
<keyword evidence="6" id="KW-0663">Pyridoxal phosphate</keyword>
<gene>
    <name evidence="12" type="ORF">VF724_10020</name>
</gene>
<evidence type="ECO:0000256" key="4">
    <source>
        <dbReference type="ARBA" id="ARBA00022679"/>
    </source>
</evidence>
<protein>
    <recommendedName>
        <fullName evidence="3">cysteine desulfurase</fullName>
        <ecNumber evidence="3">2.8.1.7</ecNumber>
    </recommendedName>
</protein>
<dbReference type="PANTHER" id="PTHR11601">
    <property type="entry name" value="CYSTEINE DESULFURYLASE FAMILY MEMBER"/>
    <property type="match status" value="1"/>
</dbReference>
<evidence type="ECO:0000256" key="10">
    <source>
        <dbReference type="RuleBase" id="RU004504"/>
    </source>
</evidence>
<dbReference type="InterPro" id="IPR015422">
    <property type="entry name" value="PyrdxlP-dep_Trfase_small"/>
</dbReference>
<evidence type="ECO:0000256" key="7">
    <source>
        <dbReference type="ARBA" id="ARBA00023004"/>
    </source>
</evidence>